<dbReference type="AlphaFoldDB" id="A0AAE5BWS9"/>
<dbReference type="PRINTS" id="PR00313">
    <property type="entry name" value="CABNDNGRPT"/>
</dbReference>
<comment type="caution">
    <text evidence="7">The sequence shown here is derived from an EMBL/GenBank/DDBJ whole genome shotgun (WGS) entry which is preliminary data.</text>
</comment>
<dbReference type="Gene3D" id="3.40.390.10">
    <property type="entry name" value="Collagenase (Catalytic Domain)"/>
    <property type="match status" value="1"/>
</dbReference>
<dbReference type="InterPro" id="IPR011049">
    <property type="entry name" value="Serralysin-like_metalloprot_C"/>
</dbReference>
<dbReference type="InterPro" id="IPR024079">
    <property type="entry name" value="MetalloPept_cat_dom_sf"/>
</dbReference>
<feature type="domain" description="Peptidase metallopeptidase" evidence="6">
    <location>
        <begin position="150"/>
        <end position="312"/>
    </location>
</feature>
<dbReference type="SMART" id="SM00235">
    <property type="entry name" value="ZnMc"/>
    <property type="match status" value="1"/>
</dbReference>
<proteinExistence type="inferred from homology"/>
<organism evidence="7 8">
    <name type="scientific">Stagnihabitans tardus</name>
    <dbReference type="NCBI Taxonomy" id="2699202"/>
    <lineage>
        <taxon>Bacteria</taxon>
        <taxon>Pseudomonadati</taxon>
        <taxon>Pseudomonadota</taxon>
        <taxon>Alphaproteobacteria</taxon>
        <taxon>Rhodobacterales</taxon>
        <taxon>Paracoccaceae</taxon>
        <taxon>Stagnihabitans</taxon>
    </lineage>
</organism>
<dbReference type="Gene3D" id="2.150.10.10">
    <property type="entry name" value="Serralysin-like metalloprotease, C-terminal"/>
    <property type="match status" value="1"/>
</dbReference>
<dbReference type="SUPFAM" id="SSF55486">
    <property type="entry name" value="Metalloproteases ('zincins'), catalytic domain"/>
    <property type="match status" value="1"/>
</dbReference>
<dbReference type="Pfam" id="PF00353">
    <property type="entry name" value="HemolysinCabind"/>
    <property type="match status" value="1"/>
</dbReference>
<keyword evidence="5" id="KW-0677">Repeat</keyword>
<dbReference type="Pfam" id="PF08548">
    <property type="entry name" value="Peptidase_M10_C"/>
    <property type="match status" value="1"/>
</dbReference>
<dbReference type="GO" id="GO:0005615">
    <property type="term" value="C:extracellular space"/>
    <property type="evidence" value="ECO:0007669"/>
    <property type="project" value="InterPro"/>
</dbReference>
<keyword evidence="7" id="KW-0645">Protease</keyword>
<comment type="cofactor">
    <cofactor evidence="1">
        <name>Ca(2+)</name>
        <dbReference type="ChEBI" id="CHEBI:29108"/>
    </cofactor>
</comment>
<gene>
    <name evidence="7" type="ORF">GV832_16065</name>
</gene>
<dbReference type="GO" id="GO:0006508">
    <property type="term" value="P:proteolysis"/>
    <property type="evidence" value="ECO:0007669"/>
    <property type="project" value="UniProtKB-KW"/>
</dbReference>
<keyword evidence="8" id="KW-1185">Reference proteome</keyword>
<keyword evidence="7" id="KW-0378">Hydrolase</keyword>
<dbReference type="Proteomes" id="UP001193501">
    <property type="component" value="Unassembled WGS sequence"/>
</dbReference>
<dbReference type="InterPro" id="IPR006026">
    <property type="entry name" value="Peptidase_Metallo"/>
</dbReference>
<dbReference type="Gene3D" id="2.60.120.380">
    <property type="match status" value="1"/>
</dbReference>
<evidence type="ECO:0000256" key="1">
    <source>
        <dbReference type="ARBA" id="ARBA00001913"/>
    </source>
</evidence>
<dbReference type="GO" id="GO:0008237">
    <property type="term" value="F:metallopeptidase activity"/>
    <property type="evidence" value="ECO:0007669"/>
    <property type="project" value="InterPro"/>
</dbReference>
<evidence type="ECO:0000256" key="4">
    <source>
        <dbReference type="ARBA" id="ARBA00022525"/>
    </source>
</evidence>
<comment type="subcellular location">
    <subcellularLocation>
        <location evidence="2">Secreted</location>
    </subcellularLocation>
</comment>
<dbReference type="RefSeq" id="WP_168775904.1">
    <property type="nucleotide sequence ID" value="NZ_JAABNR010000017.1"/>
</dbReference>
<name>A0AAE5BWS9_9RHOB</name>
<evidence type="ECO:0000256" key="5">
    <source>
        <dbReference type="ARBA" id="ARBA00022737"/>
    </source>
</evidence>
<evidence type="ECO:0000313" key="8">
    <source>
        <dbReference type="Proteomes" id="UP001193501"/>
    </source>
</evidence>
<evidence type="ECO:0000256" key="2">
    <source>
        <dbReference type="ARBA" id="ARBA00004613"/>
    </source>
</evidence>
<protein>
    <submittedName>
        <fullName evidence="7">Protease</fullName>
    </submittedName>
</protein>
<sequence>MATILETTDAAGSRATTYQMGLGDVFLGSFSGAETDWVKITLTAGQVVTFGAVGLGGPGLAATDLALRLRGANGTILAEDDDSGPGYMPSLTYTATVTGSYYLDLRSLDTGSRYGLAANLGNHLSLTPELGAGVLYREGASWSGTAGTATTLTWSFRSSGPALDANGDPAPFSRLSALQQDAAQAALEAFGQVAGLGFVQVSPGGFSDNATIRIGAYTSTDDGAGAFAYFPGSRGNSADAGDLWLNLDSVSDANLAPGGYSWWVMLHELGHAMGLDHPGDYNAAVGVEITYANSAQFIQDSTQYTVMSYFDAVDTTSAAPDIYAQTLMMFDIKALQVMYGKNTAFNAGATVYGFNTNLAGSVYDFSSNDTPLLCLWDGSGRDTLNLSGYAGAQRIDLGQGKFSDVMGYRNNVSIALDCIIENATGGSGADRITGNVFANVLRGGRGADTLAGLAGNDTLIGGFGNDRFDFALGGGVDRVEDFSLVADVVRVSATLWGGAAKTAAEVVSQYAGLVNGHVVLDFGADELHLMTLASTTGLAGQLLIA</sequence>
<dbReference type="InterPro" id="IPR007280">
    <property type="entry name" value="Peptidase_C_arc/bac"/>
</dbReference>
<dbReference type="InterPro" id="IPR001343">
    <property type="entry name" value="Hemolysn_Ca-bd"/>
</dbReference>
<dbReference type="PROSITE" id="PS00330">
    <property type="entry name" value="HEMOLYSIN_CALCIUM"/>
    <property type="match status" value="1"/>
</dbReference>
<accession>A0AAE5BWS9</accession>
<evidence type="ECO:0000259" key="6">
    <source>
        <dbReference type="SMART" id="SM00235"/>
    </source>
</evidence>
<dbReference type="InterPro" id="IPR034033">
    <property type="entry name" value="Serralysin-like"/>
</dbReference>
<keyword evidence="4" id="KW-0964">Secreted</keyword>
<evidence type="ECO:0000256" key="3">
    <source>
        <dbReference type="ARBA" id="ARBA00009490"/>
    </source>
</evidence>
<dbReference type="GO" id="GO:0005509">
    <property type="term" value="F:calcium ion binding"/>
    <property type="evidence" value="ECO:0007669"/>
    <property type="project" value="InterPro"/>
</dbReference>
<dbReference type="InterPro" id="IPR013858">
    <property type="entry name" value="Peptidase_M10B_C"/>
</dbReference>
<dbReference type="GO" id="GO:0008270">
    <property type="term" value="F:zinc ion binding"/>
    <property type="evidence" value="ECO:0007669"/>
    <property type="project" value="InterPro"/>
</dbReference>
<dbReference type="EMBL" id="JAABNR010000017">
    <property type="protein sequence ID" value="NBZ89104.1"/>
    <property type="molecule type" value="Genomic_DNA"/>
</dbReference>
<evidence type="ECO:0000313" key="7">
    <source>
        <dbReference type="EMBL" id="NBZ89104.1"/>
    </source>
</evidence>
<dbReference type="Pfam" id="PF04151">
    <property type="entry name" value="PPC"/>
    <property type="match status" value="1"/>
</dbReference>
<dbReference type="CDD" id="cd04277">
    <property type="entry name" value="ZnMc_serralysin_like"/>
    <property type="match status" value="1"/>
</dbReference>
<dbReference type="SUPFAM" id="SSF51120">
    <property type="entry name" value="beta-Roll"/>
    <property type="match status" value="1"/>
</dbReference>
<reference evidence="7" key="1">
    <citation type="submission" date="2020-01" db="EMBL/GenBank/DDBJ databases">
        <authorList>
            <person name="Chen W.-M."/>
        </authorList>
    </citation>
    <scope>NUCLEOTIDE SEQUENCE</scope>
    <source>
        <strain evidence="7">CYK-10</strain>
    </source>
</reference>
<comment type="similarity">
    <text evidence="3">Belongs to the peptidase M10B family.</text>
</comment>
<dbReference type="InterPro" id="IPR018511">
    <property type="entry name" value="Hemolysin-typ_Ca-bd_CS"/>
</dbReference>